<reference evidence="1" key="1">
    <citation type="submission" date="2023-04" db="EMBL/GenBank/DDBJ databases">
        <title>Phytophthora lilii NBRC 32176.</title>
        <authorList>
            <person name="Ichikawa N."/>
            <person name="Sato H."/>
            <person name="Tonouchi N."/>
        </authorList>
    </citation>
    <scope>NUCLEOTIDE SEQUENCE</scope>
    <source>
        <strain evidence="1">NBRC 32176</strain>
    </source>
</reference>
<dbReference type="EMBL" id="BSXW01000350">
    <property type="protein sequence ID" value="GMF19597.1"/>
    <property type="molecule type" value="Genomic_DNA"/>
</dbReference>
<name>A0A9W6WMR9_9STRA</name>
<gene>
    <name evidence="1" type="ORF">Plil01_000750800</name>
</gene>
<dbReference type="Proteomes" id="UP001165083">
    <property type="component" value="Unassembled WGS sequence"/>
</dbReference>
<sequence>MTPRTVQLEKLRAKHALAITFGIVPAPPDSTFTSTAVLRGGVSPKLRQTGALNENGVRENTLADFQNTALETTQLAPALTPRNAYQNAVNRQFILSMRQPDSSANPEDLAAT</sequence>
<evidence type="ECO:0000313" key="2">
    <source>
        <dbReference type="Proteomes" id="UP001165083"/>
    </source>
</evidence>
<accession>A0A9W6WMR9</accession>
<keyword evidence="2" id="KW-1185">Reference proteome</keyword>
<evidence type="ECO:0000313" key="1">
    <source>
        <dbReference type="EMBL" id="GMF19597.1"/>
    </source>
</evidence>
<dbReference type="AlphaFoldDB" id="A0A9W6WMR9"/>
<protein>
    <submittedName>
        <fullName evidence="1">Unnamed protein product</fullName>
    </submittedName>
</protein>
<organism evidence="1 2">
    <name type="scientific">Phytophthora lilii</name>
    <dbReference type="NCBI Taxonomy" id="2077276"/>
    <lineage>
        <taxon>Eukaryota</taxon>
        <taxon>Sar</taxon>
        <taxon>Stramenopiles</taxon>
        <taxon>Oomycota</taxon>
        <taxon>Peronosporomycetes</taxon>
        <taxon>Peronosporales</taxon>
        <taxon>Peronosporaceae</taxon>
        <taxon>Phytophthora</taxon>
    </lineage>
</organism>
<proteinExistence type="predicted"/>
<dbReference type="OrthoDB" id="90846at2759"/>
<comment type="caution">
    <text evidence="1">The sequence shown here is derived from an EMBL/GenBank/DDBJ whole genome shotgun (WGS) entry which is preliminary data.</text>
</comment>